<dbReference type="SUPFAM" id="SSF53448">
    <property type="entry name" value="Nucleotide-diphospho-sugar transferases"/>
    <property type="match status" value="1"/>
</dbReference>
<gene>
    <name evidence="5" type="ORF">Nkreftii_001221</name>
</gene>
<evidence type="ECO:0000256" key="2">
    <source>
        <dbReference type="ARBA" id="ARBA00022676"/>
    </source>
</evidence>
<protein>
    <submittedName>
        <fullName evidence="5">Glycosyltransferase</fullName>
    </submittedName>
</protein>
<keyword evidence="2" id="KW-0328">Glycosyltransferase</keyword>
<dbReference type="Proteomes" id="UP000593737">
    <property type="component" value="Chromosome"/>
</dbReference>
<evidence type="ECO:0000313" key="5">
    <source>
        <dbReference type="EMBL" id="QPD03447.1"/>
    </source>
</evidence>
<dbReference type="PANTHER" id="PTHR43179:SF12">
    <property type="entry name" value="GALACTOFURANOSYLTRANSFERASE GLFT2"/>
    <property type="match status" value="1"/>
</dbReference>
<organism evidence="5 6">
    <name type="scientific">Candidatus Nitrospira kreftii</name>
    <dbReference type="NCBI Taxonomy" id="2652173"/>
    <lineage>
        <taxon>Bacteria</taxon>
        <taxon>Pseudomonadati</taxon>
        <taxon>Nitrospirota</taxon>
        <taxon>Nitrospiria</taxon>
        <taxon>Nitrospirales</taxon>
        <taxon>Nitrospiraceae</taxon>
        <taxon>Nitrospira</taxon>
    </lineage>
</organism>
<dbReference type="Pfam" id="PF00535">
    <property type="entry name" value="Glycos_transf_2"/>
    <property type="match status" value="1"/>
</dbReference>
<dbReference type="AlphaFoldDB" id="A0A7S8FCR5"/>
<evidence type="ECO:0000256" key="3">
    <source>
        <dbReference type="ARBA" id="ARBA00022679"/>
    </source>
</evidence>
<sequence>MADSSGHDRQAVPVIHIAALMTCHDRVASTTQSVRSLKSQTVSGVSVDLFLVDDGSSDGTAQAVLEVFPQATILTGEGNLYWCGGVRWAFKEAICKEYDFYFWLNDDTILDQGALARMLDTYRTASQVACDAAIIVGSTRDPRTGLFTYGGWRRYLTPTGLISWRQTPPRMDVPLSCDTMNGNCVLISKSVVDRIGNIDAVFVHNMGDLDYGLRATKSGCRIYIAPGYCGTCASNDRPVARAERKLPLSMCWKQLLGPKGFPVKAWGVFTYRHKGPLWFLAWLKPYVLFWFKSISRLQKDS</sequence>
<dbReference type="InterPro" id="IPR029044">
    <property type="entry name" value="Nucleotide-diphossugar_trans"/>
</dbReference>
<reference evidence="5 6" key="1">
    <citation type="journal article" date="2020" name="ISME J.">
        <title>Enrichment and physiological characterization of a novel comammox Nitrospira indicates ammonium inhibition of complete nitrification.</title>
        <authorList>
            <person name="Sakoula D."/>
            <person name="Koch H."/>
            <person name="Frank J."/>
            <person name="Jetten M.S.M."/>
            <person name="van Kessel M.A.H.J."/>
            <person name="Lucker S."/>
        </authorList>
    </citation>
    <scope>NUCLEOTIDE SEQUENCE [LARGE SCALE GENOMIC DNA]</scope>
    <source>
        <strain evidence="5">Comreactor17</strain>
    </source>
</reference>
<comment type="similarity">
    <text evidence="1">Belongs to the glycosyltransferase 2 family.</text>
</comment>
<dbReference type="EMBL" id="CP047423">
    <property type="protein sequence ID" value="QPD03447.1"/>
    <property type="molecule type" value="Genomic_DNA"/>
</dbReference>
<keyword evidence="3 5" id="KW-0808">Transferase</keyword>
<dbReference type="Gene3D" id="3.90.550.10">
    <property type="entry name" value="Spore Coat Polysaccharide Biosynthesis Protein SpsA, Chain A"/>
    <property type="match status" value="1"/>
</dbReference>
<dbReference type="KEGG" id="nkf:Nkreftii_001221"/>
<proteinExistence type="inferred from homology"/>
<accession>A0A7S8FCR5</accession>
<dbReference type="GO" id="GO:0016757">
    <property type="term" value="F:glycosyltransferase activity"/>
    <property type="evidence" value="ECO:0007669"/>
    <property type="project" value="UniProtKB-KW"/>
</dbReference>
<evidence type="ECO:0000256" key="1">
    <source>
        <dbReference type="ARBA" id="ARBA00006739"/>
    </source>
</evidence>
<evidence type="ECO:0000313" key="6">
    <source>
        <dbReference type="Proteomes" id="UP000593737"/>
    </source>
</evidence>
<name>A0A7S8FCR5_9BACT</name>
<dbReference type="InterPro" id="IPR001173">
    <property type="entry name" value="Glyco_trans_2-like"/>
</dbReference>
<dbReference type="PANTHER" id="PTHR43179">
    <property type="entry name" value="RHAMNOSYLTRANSFERASE WBBL"/>
    <property type="match status" value="1"/>
</dbReference>
<evidence type="ECO:0000259" key="4">
    <source>
        <dbReference type="Pfam" id="PF00535"/>
    </source>
</evidence>
<feature type="domain" description="Glycosyltransferase 2-like" evidence="4">
    <location>
        <begin position="20"/>
        <end position="146"/>
    </location>
</feature>